<gene>
    <name evidence="1" type="ORF">Sfulv_54650</name>
</gene>
<evidence type="ECO:0000313" key="2">
    <source>
        <dbReference type="Proteomes" id="UP000498980"/>
    </source>
</evidence>
<keyword evidence="2" id="KW-1185">Reference proteome</keyword>
<proteinExistence type="predicted"/>
<dbReference type="EMBL" id="BLWC01000001">
    <property type="protein sequence ID" value="GFN00655.1"/>
    <property type="molecule type" value="Genomic_DNA"/>
</dbReference>
<reference evidence="1 2" key="1">
    <citation type="submission" date="2020-05" db="EMBL/GenBank/DDBJ databases">
        <title>Whole genome shotgun sequence of Streptomyces fulvorobeus NBRC 15897.</title>
        <authorList>
            <person name="Komaki H."/>
            <person name="Tamura T."/>
        </authorList>
    </citation>
    <scope>NUCLEOTIDE SEQUENCE [LARGE SCALE GENOMIC DNA]</scope>
    <source>
        <strain evidence="1 2">NBRC 15897</strain>
    </source>
</reference>
<evidence type="ECO:0000313" key="1">
    <source>
        <dbReference type="EMBL" id="GFN00655.1"/>
    </source>
</evidence>
<comment type="caution">
    <text evidence="1">The sequence shown here is derived from an EMBL/GenBank/DDBJ whole genome shotgun (WGS) entry which is preliminary data.</text>
</comment>
<dbReference type="Proteomes" id="UP000498980">
    <property type="component" value="Unassembled WGS sequence"/>
</dbReference>
<organism evidence="1 2">
    <name type="scientific">Streptomyces fulvorobeus</name>
    <dbReference type="NCBI Taxonomy" id="284028"/>
    <lineage>
        <taxon>Bacteria</taxon>
        <taxon>Bacillati</taxon>
        <taxon>Actinomycetota</taxon>
        <taxon>Actinomycetes</taxon>
        <taxon>Kitasatosporales</taxon>
        <taxon>Streptomycetaceae</taxon>
        <taxon>Streptomyces</taxon>
    </lineage>
</organism>
<protein>
    <submittedName>
        <fullName evidence="1">Uncharacterized protein</fullName>
    </submittedName>
</protein>
<name>A0A7J0CFU4_9ACTN</name>
<sequence>MLTCQLLVDSQAATFSHTSAEAAPADAAVMNGSAMPAPPAVTVSETRLMRLG</sequence>
<dbReference type="AlphaFoldDB" id="A0A7J0CFU4"/>
<accession>A0A7J0CFU4</accession>